<dbReference type="Pfam" id="PF14420">
    <property type="entry name" value="Clr5"/>
    <property type="match status" value="1"/>
</dbReference>
<dbReference type="InterPro" id="IPR025676">
    <property type="entry name" value="Clr5_dom"/>
</dbReference>
<evidence type="ECO:0000313" key="2">
    <source>
        <dbReference type="EMBL" id="TRX88489.1"/>
    </source>
</evidence>
<organism evidence="2 3">
    <name type="scientific">Xylaria flabelliformis</name>
    <dbReference type="NCBI Taxonomy" id="2512241"/>
    <lineage>
        <taxon>Eukaryota</taxon>
        <taxon>Fungi</taxon>
        <taxon>Dikarya</taxon>
        <taxon>Ascomycota</taxon>
        <taxon>Pezizomycotina</taxon>
        <taxon>Sordariomycetes</taxon>
        <taxon>Xylariomycetidae</taxon>
        <taxon>Xylariales</taxon>
        <taxon>Xylariaceae</taxon>
        <taxon>Xylaria</taxon>
    </lineage>
</organism>
<dbReference type="PANTHER" id="PTHR38788">
    <property type="entry name" value="CLR5 DOMAIN-CONTAINING PROTEIN"/>
    <property type="match status" value="1"/>
</dbReference>
<evidence type="ECO:0000313" key="3">
    <source>
        <dbReference type="Proteomes" id="UP000319160"/>
    </source>
</evidence>
<dbReference type="OrthoDB" id="5986190at2759"/>
<gene>
    <name evidence="2" type="ORF">FHL15_010604</name>
</gene>
<dbReference type="AlphaFoldDB" id="A0A553HKK6"/>
<dbReference type="PANTHER" id="PTHR38788:SF3">
    <property type="entry name" value="CLR5 DOMAIN-CONTAINING PROTEIN"/>
    <property type="match status" value="1"/>
</dbReference>
<reference evidence="3" key="1">
    <citation type="submission" date="2019-06" db="EMBL/GenBank/DDBJ databases">
        <title>Draft genome sequence of the griseofulvin-producing fungus Xylaria cubensis strain G536.</title>
        <authorList>
            <person name="Mead M.E."/>
            <person name="Raja H.A."/>
            <person name="Steenwyk J.L."/>
            <person name="Knowles S.L."/>
            <person name="Oberlies N.H."/>
            <person name="Rokas A."/>
        </authorList>
    </citation>
    <scope>NUCLEOTIDE SEQUENCE [LARGE SCALE GENOMIC DNA]</scope>
    <source>
        <strain evidence="3">G536</strain>
    </source>
</reference>
<keyword evidence="3" id="KW-1185">Reference proteome</keyword>
<sequence length="605" mass="69596">MWCWADDWLSWRPMLCGREIQELFSVTNKIDDPTVQLRSTGRFVGSTRALRNVEYYLHSAGRLGRFGAVFSALIEGLFAPEVKGMQSSVVRSESDVAAEHGRVRYAKPSEWAAQKDIIKRLYLDENKTLDEVRRIMADEHHFYATPRQYKKRIRAWHFSKKLEEDDVLEVLQQKLERKAAGEASHNLVIRGRVVRNQRLRRFLERRPEVLARLQVHPDSLVSIGSPSSSYGIPVDVPRVRAISPESRAMEMTLSSVRDYIRECALGPNPSWAWTRNGYTSRRPEVIDLRGSRMDMLRAIDEFYCLQASIDDKKPPNEIFQLLNSTLNYLNSAIRAELPDFIFQMIEILQHPWSNHTELARIFRRHVVELGIAHLGINHPITILWMNMLRANDDDSIRLTHSVLEMLLQELLESKGPHGHLTSVALNYILRFLIHTQDSFVSWKRFAKWNIAYPEWDNQSKWSAPVRSRLEAYNNPASNTNHYTNDNRALITPAMEYQRPGGSFGDKHSKYLLPYLAGRIAVRNGDADRAEGWFLKAKAAAKQVGLPHLADYFPKVYTNLHVLYSATEQEDKLAALHEELSAFKVDLPAETKWPANLLPADCSECV</sequence>
<name>A0A553HKK6_9PEZI</name>
<protein>
    <recommendedName>
        <fullName evidence="1">Clr5 domain-containing protein</fullName>
    </recommendedName>
</protein>
<accession>A0A553HKK6</accession>
<comment type="caution">
    <text evidence="2">The sequence shown here is derived from an EMBL/GenBank/DDBJ whole genome shotgun (WGS) entry which is preliminary data.</text>
</comment>
<proteinExistence type="predicted"/>
<evidence type="ECO:0000259" key="1">
    <source>
        <dbReference type="Pfam" id="PF14420"/>
    </source>
</evidence>
<dbReference type="EMBL" id="VFLP01000086">
    <property type="protein sequence ID" value="TRX88489.1"/>
    <property type="molecule type" value="Genomic_DNA"/>
</dbReference>
<dbReference type="Proteomes" id="UP000319160">
    <property type="component" value="Unassembled WGS sequence"/>
</dbReference>
<feature type="domain" description="Clr5" evidence="1">
    <location>
        <begin position="108"/>
        <end position="160"/>
    </location>
</feature>